<evidence type="ECO:0000256" key="3">
    <source>
        <dbReference type="ARBA" id="ARBA00022737"/>
    </source>
</evidence>
<evidence type="ECO:0000259" key="5">
    <source>
        <dbReference type="Pfam" id="PF23609"/>
    </source>
</evidence>
<feature type="domain" description="EIPR1-like beta-propeller" evidence="5">
    <location>
        <begin position="8"/>
        <end position="308"/>
    </location>
</feature>
<keyword evidence="3" id="KW-0677">Repeat</keyword>
<reference evidence="6" key="1">
    <citation type="submission" date="2021-01" db="EMBL/GenBank/DDBJ databases">
        <authorList>
            <person name="Corre E."/>
            <person name="Pelletier E."/>
            <person name="Niang G."/>
            <person name="Scheremetjew M."/>
            <person name="Finn R."/>
            <person name="Kale V."/>
            <person name="Holt S."/>
            <person name="Cochrane G."/>
            <person name="Meng A."/>
            <person name="Brown T."/>
            <person name="Cohen L."/>
        </authorList>
    </citation>
    <scope>NUCLEOTIDE SEQUENCE</scope>
    <source>
        <strain evidence="6">CCMP 2712</strain>
    </source>
</reference>
<organism evidence="6">
    <name type="scientific">Guillardia theta</name>
    <name type="common">Cryptophyte</name>
    <name type="synonym">Cryptomonas phi</name>
    <dbReference type="NCBI Taxonomy" id="55529"/>
    <lineage>
        <taxon>Eukaryota</taxon>
        <taxon>Cryptophyceae</taxon>
        <taxon>Pyrenomonadales</taxon>
        <taxon>Geminigeraceae</taxon>
        <taxon>Guillardia</taxon>
    </lineage>
</organism>
<dbReference type="InterPro" id="IPR059104">
    <property type="entry name" value="Beta-prop_EIPR1-like"/>
</dbReference>
<name>A0A7S4PHM5_GUITH</name>
<dbReference type="InterPro" id="IPR001680">
    <property type="entry name" value="WD40_rpt"/>
</dbReference>
<evidence type="ECO:0000313" key="6">
    <source>
        <dbReference type="EMBL" id="CAE2334180.1"/>
    </source>
</evidence>
<dbReference type="PANTHER" id="PTHR14205">
    <property type="entry name" value="WD-REPEAT PROTEIN"/>
    <property type="match status" value="1"/>
</dbReference>
<evidence type="ECO:0000256" key="4">
    <source>
        <dbReference type="PROSITE-ProRule" id="PRU00221"/>
    </source>
</evidence>
<dbReference type="InterPro" id="IPR015943">
    <property type="entry name" value="WD40/YVTN_repeat-like_dom_sf"/>
</dbReference>
<dbReference type="SMART" id="SM00320">
    <property type="entry name" value="WD40"/>
    <property type="match status" value="4"/>
</dbReference>
<gene>
    <name evidence="6" type="ORF">GTHE00462_LOCUS35081</name>
</gene>
<sequence length="384" mass="41660">MSGIMEDAGYVLRHNARCVTSIRAETNADLFLVATVGVKGVRDLPGKSQTGAPSHDVQLLEYNDDTAEVQCLRIYAHPGEVWSLSPCPRDKSLFASLHTSTKSSHALEASVFKMSDIEEEVVTTLTSPLEKFASLDDRPSSVTALQWGGTESLLLTCAGMELASWAALDSGLQVQSRAKINRNDLGVTSTGKVSTLSWDPFHSAGVACACGQSIVGLDLRSGKTTFSIKYAHDLNVRDIDYSPSRQHFLASAGDDGSIRSHDLRRANTKAGSLCIPSAHAHSIMTLRHCPASDRLIASGGSDGFTRLWDTSKAFVEEGAMQDFFASSDRSGLIQERGEQQGSRLDSIYSLAWAAKDKWTYAAVSFDGRLFMQTVPQEIKYSILL</sequence>
<dbReference type="EMBL" id="HBKN01044848">
    <property type="protein sequence ID" value="CAE2334180.1"/>
    <property type="molecule type" value="Transcribed_RNA"/>
</dbReference>
<dbReference type="GO" id="GO:0016567">
    <property type="term" value="P:protein ubiquitination"/>
    <property type="evidence" value="ECO:0007669"/>
    <property type="project" value="TreeGrafter"/>
</dbReference>
<dbReference type="AlphaFoldDB" id="A0A7S4PHM5"/>
<accession>A0A7S4PHM5</accession>
<feature type="repeat" description="WD" evidence="4">
    <location>
        <begin position="276"/>
        <end position="309"/>
    </location>
</feature>
<evidence type="ECO:0000256" key="1">
    <source>
        <dbReference type="ARBA" id="ARBA00005672"/>
    </source>
</evidence>
<dbReference type="PANTHER" id="PTHR14205:SF15">
    <property type="entry name" value="EARP AND GARP COMPLEX-INTERACTING PROTEIN 1"/>
    <property type="match status" value="1"/>
</dbReference>
<dbReference type="InterPro" id="IPR040323">
    <property type="entry name" value="EIPR1"/>
</dbReference>
<keyword evidence="2 4" id="KW-0853">WD repeat</keyword>
<protein>
    <recommendedName>
        <fullName evidence="5">EIPR1-like beta-propeller domain-containing protein</fullName>
    </recommendedName>
</protein>
<evidence type="ECO:0000256" key="2">
    <source>
        <dbReference type="ARBA" id="ARBA00022574"/>
    </source>
</evidence>
<dbReference type="InterPro" id="IPR036322">
    <property type="entry name" value="WD40_repeat_dom_sf"/>
</dbReference>
<dbReference type="SUPFAM" id="SSF50978">
    <property type="entry name" value="WD40 repeat-like"/>
    <property type="match status" value="1"/>
</dbReference>
<dbReference type="PROSITE" id="PS50082">
    <property type="entry name" value="WD_REPEATS_2"/>
    <property type="match status" value="1"/>
</dbReference>
<dbReference type="Gene3D" id="2.130.10.10">
    <property type="entry name" value="YVTN repeat-like/Quinoprotein amine dehydrogenase"/>
    <property type="match status" value="1"/>
</dbReference>
<proteinExistence type="inferred from homology"/>
<comment type="similarity">
    <text evidence="1">Belongs to the WD repeat EIPR1 family.</text>
</comment>
<dbReference type="Pfam" id="PF23609">
    <property type="entry name" value="Beta-prop_EIPR1"/>
    <property type="match status" value="1"/>
</dbReference>